<keyword evidence="2" id="KW-1185">Reference proteome</keyword>
<organism evidence="1 2">
    <name type="scientific">Glycine soja</name>
    <name type="common">Wild soybean</name>
    <dbReference type="NCBI Taxonomy" id="3848"/>
    <lineage>
        <taxon>Eukaryota</taxon>
        <taxon>Viridiplantae</taxon>
        <taxon>Streptophyta</taxon>
        <taxon>Embryophyta</taxon>
        <taxon>Tracheophyta</taxon>
        <taxon>Spermatophyta</taxon>
        <taxon>Magnoliopsida</taxon>
        <taxon>eudicotyledons</taxon>
        <taxon>Gunneridae</taxon>
        <taxon>Pentapetalae</taxon>
        <taxon>rosids</taxon>
        <taxon>fabids</taxon>
        <taxon>Fabales</taxon>
        <taxon>Fabaceae</taxon>
        <taxon>Papilionoideae</taxon>
        <taxon>50 kb inversion clade</taxon>
        <taxon>NPAAA clade</taxon>
        <taxon>indigoferoid/millettioid clade</taxon>
        <taxon>Phaseoleae</taxon>
        <taxon>Glycine</taxon>
        <taxon>Glycine subgen. Soja</taxon>
    </lineage>
</organism>
<dbReference type="GO" id="GO:0006900">
    <property type="term" value="P:vesicle budding from membrane"/>
    <property type="evidence" value="ECO:0007669"/>
    <property type="project" value="TreeGrafter"/>
</dbReference>
<dbReference type="Gene3D" id="6.10.140.1230">
    <property type="match status" value="1"/>
</dbReference>
<dbReference type="GO" id="GO:0032511">
    <property type="term" value="P:late endosome to vacuole transport via multivesicular body sorting pathway"/>
    <property type="evidence" value="ECO:0007669"/>
    <property type="project" value="TreeGrafter"/>
</dbReference>
<dbReference type="GO" id="GO:0009898">
    <property type="term" value="C:cytoplasmic side of plasma membrane"/>
    <property type="evidence" value="ECO:0007669"/>
    <property type="project" value="TreeGrafter"/>
</dbReference>
<dbReference type="PANTHER" id="PTHR22761">
    <property type="entry name" value="CHARGED MULTIVESICULAR BODY PROTEIN"/>
    <property type="match status" value="1"/>
</dbReference>
<dbReference type="GO" id="GO:0005771">
    <property type="term" value="C:multivesicular body"/>
    <property type="evidence" value="ECO:0007669"/>
    <property type="project" value="TreeGrafter"/>
</dbReference>
<dbReference type="Proteomes" id="UP000289340">
    <property type="component" value="Chromosome 7"/>
</dbReference>
<accession>A0A445JW52</accession>
<evidence type="ECO:0000313" key="1">
    <source>
        <dbReference type="EMBL" id="RZC02679.1"/>
    </source>
</evidence>
<name>A0A445JW52_GLYSO</name>
<sequence>AIQCLMRKKLYENHIEQLRNFQMRIHDQMIMLEGAKATTKMIDALRTGATAMKAMQKAMKIDVVDKIMDEINEQTQNKRMIQETLSAPTGSTAYFDKFIFLECLFHFVANRKLLNVGRQPTRVVPVKATVLEEDELAALQAELAL</sequence>
<evidence type="ECO:0000313" key="2">
    <source>
        <dbReference type="Proteomes" id="UP000289340"/>
    </source>
</evidence>
<dbReference type="InterPro" id="IPR005024">
    <property type="entry name" value="Snf7_fam"/>
</dbReference>
<dbReference type="PANTHER" id="PTHR22761:SF75">
    <property type="entry name" value="VACUOLAR PROTEIN SORTING-ASSOCIATED PROTEIN 32 HOMOLOG 2"/>
    <property type="match status" value="1"/>
</dbReference>
<dbReference type="GO" id="GO:0000815">
    <property type="term" value="C:ESCRT III complex"/>
    <property type="evidence" value="ECO:0007669"/>
    <property type="project" value="TreeGrafter"/>
</dbReference>
<protein>
    <submittedName>
        <fullName evidence="1">Vacuolar protein sorting-associated protein 32-like 2</fullName>
    </submittedName>
</protein>
<dbReference type="Pfam" id="PF03357">
    <property type="entry name" value="Snf7"/>
    <property type="match status" value="1"/>
</dbReference>
<comment type="caution">
    <text evidence="1">The sequence shown here is derived from an EMBL/GenBank/DDBJ whole genome shotgun (WGS) entry which is preliminary data.</text>
</comment>
<proteinExistence type="predicted"/>
<gene>
    <name evidence="1" type="ORF">D0Y65_017690</name>
</gene>
<dbReference type="AlphaFoldDB" id="A0A445JW52"/>
<feature type="non-terminal residue" evidence="1">
    <location>
        <position position="1"/>
    </location>
</feature>
<reference evidence="1 2" key="1">
    <citation type="submission" date="2018-09" db="EMBL/GenBank/DDBJ databases">
        <title>A high-quality reference genome of wild soybean provides a powerful tool to mine soybean genomes.</title>
        <authorList>
            <person name="Xie M."/>
            <person name="Chung C.Y.L."/>
            <person name="Li M.-W."/>
            <person name="Wong F.-L."/>
            <person name="Chan T.-F."/>
            <person name="Lam H.-M."/>
        </authorList>
    </citation>
    <scope>NUCLEOTIDE SEQUENCE [LARGE SCALE GENOMIC DNA]</scope>
    <source>
        <strain evidence="2">cv. W05</strain>
        <tissue evidence="1">Hypocotyl of etiolated seedlings</tissue>
    </source>
</reference>
<dbReference type="EMBL" id="QZWG01000007">
    <property type="protein sequence ID" value="RZC02679.1"/>
    <property type="molecule type" value="Genomic_DNA"/>
</dbReference>